<comment type="caution">
    <text evidence="1">The sequence shown here is derived from an EMBL/GenBank/DDBJ whole genome shotgun (WGS) entry which is preliminary data.</text>
</comment>
<proteinExistence type="predicted"/>
<evidence type="ECO:0000313" key="1">
    <source>
        <dbReference type="EMBL" id="CAK5079827.1"/>
    </source>
</evidence>
<accession>A0ACB0ZL54</accession>
<protein>
    <submittedName>
        <fullName evidence="1">Uncharacterized protein</fullName>
    </submittedName>
</protein>
<name>A0ACB0ZL54_MELEN</name>
<dbReference type="EMBL" id="CAVMJV010000039">
    <property type="protein sequence ID" value="CAK5079827.1"/>
    <property type="molecule type" value="Genomic_DNA"/>
</dbReference>
<reference evidence="1" key="1">
    <citation type="submission" date="2023-11" db="EMBL/GenBank/DDBJ databases">
        <authorList>
            <person name="Poullet M."/>
        </authorList>
    </citation>
    <scope>NUCLEOTIDE SEQUENCE</scope>
    <source>
        <strain evidence="1">E1834</strain>
    </source>
</reference>
<evidence type="ECO:0000313" key="2">
    <source>
        <dbReference type="Proteomes" id="UP001497535"/>
    </source>
</evidence>
<dbReference type="Proteomes" id="UP001497535">
    <property type="component" value="Unassembled WGS sequence"/>
</dbReference>
<organism evidence="1 2">
    <name type="scientific">Meloidogyne enterolobii</name>
    <name type="common">Root-knot nematode worm</name>
    <name type="synonym">Meloidogyne mayaguensis</name>
    <dbReference type="NCBI Taxonomy" id="390850"/>
    <lineage>
        <taxon>Eukaryota</taxon>
        <taxon>Metazoa</taxon>
        <taxon>Ecdysozoa</taxon>
        <taxon>Nematoda</taxon>
        <taxon>Chromadorea</taxon>
        <taxon>Rhabditida</taxon>
        <taxon>Tylenchina</taxon>
        <taxon>Tylenchomorpha</taxon>
        <taxon>Tylenchoidea</taxon>
        <taxon>Meloidogynidae</taxon>
        <taxon>Meloidogyninae</taxon>
        <taxon>Meloidogyne</taxon>
    </lineage>
</organism>
<gene>
    <name evidence="1" type="ORF">MENTE1834_LOCUS26966</name>
</gene>
<keyword evidence="2" id="KW-1185">Reference proteome</keyword>
<sequence>MSEMVHVVKRRVSYQIRATLYPIADEESAQSLSLITEHEFSFDFTFNRSLLRKHDETLKEKFKRLKTNMLNKFSKDHKRMYNIRGIEFEGLKKVLVEIDIPINESSDFIKVIHLNPFCLGIYNRVVVLPYL</sequence>